<comment type="subcellular location">
    <subcellularLocation>
        <location evidence="1">Nucleus</location>
    </subcellularLocation>
</comment>
<dbReference type="InterPro" id="IPR036322">
    <property type="entry name" value="WD40_repeat_dom_sf"/>
</dbReference>
<organism evidence="7 8">
    <name type="scientific">Drosophila mauritiana</name>
    <name type="common">Fruit fly</name>
    <dbReference type="NCBI Taxonomy" id="7226"/>
    <lineage>
        <taxon>Eukaryota</taxon>
        <taxon>Metazoa</taxon>
        <taxon>Ecdysozoa</taxon>
        <taxon>Arthropoda</taxon>
        <taxon>Hexapoda</taxon>
        <taxon>Insecta</taxon>
        <taxon>Pterygota</taxon>
        <taxon>Neoptera</taxon>
        <taxon>Endopterygota</taxon>
        <taxon>Diptera</taxon>
        <taxon>Brachycera</taxon>
        <taxon>Muscomorpha</taxon>
        <taxon>Ephydroidea</taxon>
        <taxon>Drosophilidae</taxon>
        <taxon>Drosophila</taxon>
        <taxon>Sophophora</taxon>
    </lineage>
</organism>
<keyword evidence="3 6" id="KW-0853">WD repeat</keyword>
<evidence type="ECO:0000256" key="3">
    <source>
        <dbReference type="ARBA" id="ARBA00022574"/>
    </source>
</evidence>
<dbReference type="PANTHER" id="PTHR19861">
    <property type="entry name" value="WD40 REPEAT PROTEIN SWD2"/>
    <property type="match status" value="1"/>
</dbReference>
<dbReference type="Pfam" id="PF00400">
    <property type="entry name" value="WD40"/>
    <property type="match status" value="3"/>
</dbReference>
<dbReference type="PROSITE" id="PS50082">
    <property type="entry name" value="WD_REPEATS_2"/>
    <property type="match status" value="1"/>
</dbReference>
<protein>
    <submittedName>
        <fullName evidence="8">WD repeat-containing protein 82</fullName>
    </submittedName>
</protein>
<dbReference type="Proteomes" id="UP000515162">
    <property type="component" value="Chromosome 2L"/>
</dbReference>
<dbReference type="AlphaFoldDB" id="A0A6P8LGZ5"/>
<dbReference type="Gene3D" id="2.130.10.10">
    <property type="entry name" value="YVTN repeat-like/Quinoprotein amine dehydrogenase"/>
    <property type="match status" value="1"/>
</dbReference>
<dbReference type="PROSITE" id="PS50294">
    <property type="entry name" value="WD_REPEATS_REGION"/>
    <property type="match status" value="1"/>
</dbReference>
<evidence type="ECO:0000256" key="6">
    <source>
        <dbReference type="PROSITE-ProRule" id="PRU00221"/>
    </source>
</evidence>
<feature type="repeat" description="WD" evidence="6">
    <location>
        <begin position="104"/>
        <end position="146"/>
    </location>
</feature>
<name>A0A6P8LGZ5_DROMA</name>
<dbReference type="GO" id="GO:0048188">
    <property type="term" value="C:Set1C/COMPASS complex"/>
    <property type="evidence" value="ECO:0007669"/>
    <property type="project" value="TreeGrafter"/>
</dbReference>
<dbReference type="GO" id="GO:0016070">
    <property type="term" value="P:RNA metabolic process"/>
    <property type="evidence" value="ECO:0007669"/>
    <property type="project" value="UniProtKB-ARBA"/>
</dbReference>
<keyword evidence="7" id="KW-1185">Reference proteome</keyword>
<evidence type="ECO:0000256" key="4">
    <source>
        <dbReference type="ARBA" id="ARBA00022737"/>
    </source>
</evidence>
<reference evidence="8" key="1">
    <citation type="submission" date="2025-08" db="UniProtKB">
        <authorList>
            <consortium name="RefSeq"/>
        </authorList>
    </citation>
    <scope>IDENTIFICATION</scope>
    <source>
        <strain evidence="8">Mau12</strain>
        <tissue evidence="8">Whole Body</tissue>
    </source>
</reference>
<evidence type="ECO:0000256" key="1">
    <source>
        <dbReference type="ARBA" id="ARBA00004123"/>
    </source>
</evidence>
<dbReference type="InterPro" id="IPR037867">
    <property type="entry name" value="Swd2/WDR82"/>
</dbReference>
<keyword evidence="4" id="KW-0677">Repeat</keyword>
<keyword evidence="5" id="KW-0539">Nucleus</keyword>
<evidence type="ECO:0000256" key="2">
    <source>
        <dbReference type="ARBA" id="ARBA00005616"/>
    </source>
</evidence>
<dbReference type="PANTHER" id="PTHR19861:SF0">
    <property type="entry name" value="WD REPEAT-CONTAINING PROTEIN 82"/>
    <property type="match status" value="1"/>
</dbReference>
<evidence type="ECO:0000256" key="5">
    <source>
        <dbReference type="ARBA" id="ARBA00023242"/>
    </source>
</evidence>
<accession>A0A6P8LGZ5</accession>
<evidence type="ECO:0000313" key="8">
    <source>
        <dbReference type="RefSeq" id="XP_033173621.1"/>
    </source>
</evidence>
<dbReference type="SUPFAM" id="SSF50978">
    <property type="entry name" value="WD40 repeat-like"/>
    <property type="match status" value="1"/>
</dbReference>
<dbReference type="InterPro" id="IPR001680">
    <property type="entry name" value="WD40_rpt"/>
</dbReference>
<dbReference type="RefSeq" id="XP_033173621.1">
    <property type="nucleotide sequence ID" value="XM_033317730.1"/>
</dbReference>
<comment type="similarity">
    <text evidence="2">Belongs to the WD repeat SWD2 family.</text>
</comment>
<dbReference type="InterPro" id="IPR015943">
    <property type="entry name" value="WD40/YVTN_repeat-like_dom_sf"/>
</dbReference>
<evidence type="ECO:0000313" key="7">
    <source>
        <dbReference type="Proteomes" id="UP000515162"/>
    </source>
</evidence>
<dbReference type="SMART" id="SM00320">
    <property type="entry name" value="WD40"/>
    <property type="match status" value="5"/>
</dbReference>
<dbReference type="GO" id="GO:0003682">
    <property type="term" value="F:chromatin binding"/>
    <property type="evidence" value="ECO:0007669"/>
    <property type="project" value="TreeGrafter"/>
</dbReference>
<sequence length="395" mass="45004">MSIRLNDDAMRQFRVAKVFQERNHHTLAMEFSSDGLRLLVCDHSALSIFSSTRQVELCKVHMRHYLPDVACFVQQDTRVLHSTSKHDYTIRCLDLNTRHCVRVFGGHAKTINRLASQPGSENVFISAGRDDQVYMWDIRAETHTHRINNLRRPLCAFDPAGLFLATSSGTEAIQIHDVRMLREKPAQKFVYQVDAKANWTQLQFAPNGKSLLLSTDHSWCFSVSPIDGTYQQSFTGYSNKVRLPLDATYTPDSQFILSGAHNGRIHIWRAADGFPVAVLKGNNVGPVRCIRFNPRATMFVSSDWLLAFWMPMANGVYDWVKHLKPGETISFTDENIQMQPDKTPRKIPMPKPKIDTEWKIKALNRKRACTEEPIVDLTNALVNKDSTEDGEITDD</sequence>
<dbReference type="GeneID" id="117150715"/>
<proteinExistence type="inferred from homology"/>
<gene>
    <name evidence="8" type="primary">LOC117150715</name>
</gene>